<organism evidence="2">
    <name type="scientific">Heliothis virescens</name>
    <name type="common">Tobacco budworm moth</name>
    <dbReference type="NCBI Taxonomy" id="7102"/>
    <lineage>
        <taxon>Eukaryota</taxon>
        <taxon>Metazoa</taxon>
        <taxon>Ecdysozoa</taxon>
        <taxon>Arthropoda</taxon>
        <taxon>Hexapoda</taxon>
        <taxon>Insecta</taxon>
        <taxon>Pterygota</taxon>
        <taxon>Neoptera</taxon>
        <taxon>Endopterygota</taxon>
        <taxon>Lepidoptera</taxon>
        <taxon>Glossata</taxon>
        <taxon>Ditrysia</taxon>
        <taxon>Noctuoidea</taxon>
        <taxon>Noctuidae</taxon>
        <taxon>Heliothinae</taxon>
        <taxon>Heliothis</taxon>
    </lineage>
</organism>
<reference evidence="2" key="1">
    <citation type="submission" date="2017-09" db="EMBL/GenBank/DDBJ databases">
        <title>Contemporary evolution of a Lepidopteran species, Heliothis virescens, in response to modern agricultural practices.</title>
        <authorList>
            <person name="Fritz M.L."/>
            <person name="Deyonke A.M."/>
            <person name="Papanicolaou A."/>
            <person name="Micinski S."/>
            <person name="Westbrook J."/>
            <person name="Gould F."/>
        </authorList>
    </citation>
    <scope>NUCLEOTIDE SEQUENCE [LARGE SCALE GENOMIC DNA]</scope>
    <source>
        <strain evidence="2">HvINT-</strain>
        <tissue evidence="2">Whole body</tissue>
    </source>
</reference>
<comment type="caution">
    <text evidence="2">The sequence shown here is derived from an EMBL/GenBank/DDBJ whole genome shotgun (WGS) entry which is preliminary data.</text>
</comment>
<protein>
    <submittedName>
        <fullName evidence="2">Uncharacterized protein</fullName>
    </submittedName>
</protein>
<dbReference type="EMBL" id="NWSH01001148">
    <property type="protein sequence ID" value="PCG72401.1"/>
    <property type="molecule type" value="Genomic_DNA"/>
</dbReference>
<accession>A0A2A4JKA3</accession>
<sequence length="129" mass="14249">MLTKMFSHNSAYSLIVSEYRHTNIRFFVLDSCTVIYRCGGYKRCEICVCRVECRRRWVGQHYARGGAVPVWSVVRSARAAAAAATTPRSPAPAGAANNISLRRAAPRPIRHRPTCAALALLSPPDRYGA</sequence>
<dbReference type="AlphaFoldDB" id="A0A2A4JKA3"/>
<feature type="compositionally biased region" description="Low complexity" evidence="1">
    <location>
        <begin position="83"/>
        <end position="103"/>
    </location>
</feature>
<evidence type="ECO:0000256" key="1">
    <source>
        <dbReference type="SAM" id="MobiDB-lite"/>
    </source>
</evidence>
<name>A0A2A4JKA3_HELVI</name>
<proteinExistence type="predicted"/>
<gene>
    <name evidence="2" type="ORF">B5V51_866</name>
</gene>
<evidence type="ECO:0000313" key="2">
    <source>
        <dbReference type="EMBL" id="PCG72401.1"/>
    </source>
</evidence>
<feature type="region of interest" description="Disordered" evidence="1">
    <location>
        <begin position="83"/>
        <end position="108"/>
    </location>
</feature>